<evidence type="ECO:0000256" key="4">
    <source>
        <dbReference type="ARBA" id="ARBA00022475"/>
    </source>
</evidence>
<dbReference type="STRING" id="1137280.D777_00103"/>
<dbReference type="InterPro" id="IPR000537">
    <property type="entry name" value="UbiA_prenyltransferase"/>
</dbReference>
<dbReference type="GO" id="GO:0042371">
    <property type="term" value="P:vitamin K biosynthetic process"/>
    <property type="evidence" value="ECO:0007669"/>
    <property type="project" value="TreeGrafter"/>
</dbReference>
<evidence type="ECO:0000256" key="5">
    <source>
        <dbReference type="ARBA" id="ARBA00022679"/>
    </source>
</evidence>
<accession>A0A072NIY7</accession>
<feature type="transmembrane region" description="Helical" evidence="9">
    <location>
        <begin position="121"/>
        <end position="138"/>
    </location>
</feature>
<feature type="transmembrane region" description="Helical" evidence="9">
    <location>
        <begin position="240"/>
        <end position="260"/>
    </location>
</feature>
<keyword evidence="8 9" id="KW-0472">Membrane</keyword>
<feature type="transmembrane region" description="Helical" evidence="9">
    <location>
        <begin position="145"/>
        <end position="166"/>
    </location>
</feature>
<evidence type="ECO:0000256" key="7">
    <source>
        <dbReference type="ARBA" id="ARBA00022989"/>
    </source>
</evidence>
<feature type="transmembrane region" description="Helical" evidence="9">
    <location>
        <begin position="272"/>
        <end position="294"/>
    </location>
</feature>
<feature type="transmembrane region" description="Helical" evidence="9">
    <location>
        <begin position="95"/>
        <end position="115"/>
    </location>
</feature>
<dbReference type="CDD" id="cd13962">
    <property type="entry name" value="PT_UbiA_UBIAD1"/>
    <property type="match status" value="1"/>
</dbReference>
<evidence type="ECO:0000256" key="9">
    <source>
        <dbReference type="SAM" id="Phobius"/>
    </source>
</evidence>
<keyword evidence="11" id="KW-1185">Reference proteome</keyword>
<organism evidence="10 11">
    <name type="scientific">Marinobacter nitratireducens</name>
    <dbReference type="NCBI Taxonomy" id="1137280"/>
    <lineage>
        <taxon>Bacteria</taxon>
        <taxon>Pseudomonadati</taxon>
        <taxon>Pseudomonadota</taxon>
        <taxon>Gammaproteobacteria</taxon>
        <taxon>Pseudomonadales</taxon>
        <taxon>Marinobacteraceae</taxon>
        <taxon>Marinobacter</taxon>
    </lineage>
</organism>
<dbReference type="OrthoDB" id="3344514at2"/>
<comment type="pathway">
    <text evidence="2">Quinol/quinone metabolism; menaquinone biosynthesis.</text>
</comment>
<dbReference type="Proteomes" id="UP000035057">
    <property type="component" value="Unassembled WGS sequence"/>
</dbReference>
<dbReference type="PANTHER" id="PTHR13929:SF0">
    <property type="entry name" value="UBIA PRENYLTRANSFERASE DOMAIN-CONTAINING PROTEIN 1"/>
    <property type="match status" value="1"/>
</dbReference>
<dbReference type="AlphaFoldDB" id="A0A072NIY7"/>
<sequence>MSETAAVVRAFRPNFLILAPLCAGLGVAIAWRQGASPDILDTLLVLVGALLAHAAVNLFNEYEDFTSGLDMITRRTPFSGGSGALPEFPSAARGVLVAAIGTLGLVIAIGCYFLWLRGLPMLVLGAAGVILVLTYTRWITRLPLLCLLAPGIGFGPVMVMGSLVALGARLDAMAVTAAGISLLLVSELLLINQIPDAEADREIGRRHLVITLGKAAAARLVALLLLGGFVLIGLGIVRGWLPGGSALALLPLPAAIWISWKLPSALEFPDRLDPVLGTNVAVLLATLALLITSLSL</sequence>
<evidence type="ECO:0000256" key="6">
    <source>
        <dbReference type="ARBA" id="ARBA00022692"/>
    </source>
</evidence>
<dbReference type="PANTHER" id="PTHR13929">
    <property type="entry name" value="1,4-DIHYDROXY-2-NAPHTHOATE OCTAPRENYLTRANSFERASE"/>
    <property type="match status" value="1"/>
</dbReference>
<dbReference type="EMBL" id="ANIE01000001">
    <property type="protein sequence ID" value="KEF33095.1"/>
    <property type="molecule type" value="Genomic_DNA"/>
</dbReference>
<evidence type="ECO:0000256" key="1">
    <source>
        <dbReference type="ARBA" id="ARBA00004141"/>
    </source>
</evidence>
<evidence type="ECO:0000256" key="2">
    <source>
        <dbReference type="ARBA" id="ARBA00004863"/>
    </source>
</evidence>
<reference evidence="10 11" key="1">
    <citation type="submission" date="2012-12" db="EMBL/GenBank/DDBJ databases">
        <title>Genome assembly of Marinobacter sp. AK21.</title>
        <authorList>
            <person name="Khatri I."/>
            <person name="Kumar R."/>
            <person name="Vaidya B."/>
            <person name="Subramanian S."/>
            <person name="Pinnaka A."/>
        </authorList>
    </citation>
    <scope>NUCLEOTIDE SEQUENCE [LARGE SCALE GENOMIC DNA]</scope>
    <source>
        <strain evidence="10 11">AK21</strain>
    </source>
</reference>
<keyword evidence="7 9" id="KW-1133">Transmembrane helix</keyword>
<feature type="transmembrane region" description="Helical" evidence="9">
    <location>
        <begin position="172"/>
        <end position="191"/>
    </location>
</feature>
<dbReference type="PATRIC" id="fig|1137280.3.peg.103"/>
<keyword evidence="3" id="KW-0474">Menaquinone biosynthesis</keyword>
<dbReference type="Gene3D" id="1.10.357.140">
    <property type="entry name" value="UbiA prenyltransferase"/>
    <property type="match status" value="1"/>
</dbReference>
<dbReference type="GO" id="GO:0009234">
    <property type="term" value="P:menaquinone biosynthetic process"/>
    <property type="evidence" value="ECO:0007669"/>
    <property type="project" value="UniProtKB-UniPathway"/>
</dbReference>
<evidence type="ECO:0000256" key="8">
    <source>
        <dbReference type="ARBA" id="ARBA00023136"/>
    </source>
</evidence>
<dbReference type="PIRSF" id="PIRSF005355">
    <property type="entry name" value="UBIAD1"/>
    <property type="match status" value="1"/>
</dbReference>
<evidence type="ECO:0008006" key="12">
    <source>
        <dbReference type="Google" id="ProtNLM"/>
    </source>
</evidence>
<comment type="caution">
    <text evidence="10">The sequence shown here is derived from an EMBL/GenBank/DDBJ whole genome shotgun (WGS) entry which is preliminary data.</text>
</comment>
<protein>
    <recommendedName>
        <fullName evidence="12">Prenyltransferase</fullName>
    </recommendedName>
</protein>
<comment type="subcellular location">
    <subcellularLocation>
        <location evidence="1">Membrane</location>
        <topology evidence="1">Multi-pass membrane protein</topology>
    </subcellularLocation>
</comment>
<feature type="transmembrane region" description="Helical" evidence="9">
    <location>
        <begin position="212"/>
        <end position="234"/>
    </location>
</feature>
<dbReference type="Pfam" id="PF01040">
    <property type="entry name" value="UbiA"/>
    <property type="match status" value="1"/>
</dbReference>
<name>A0A072NIY7_9GAMM</name>
<keyword evidence="4" id="KW-1003">Cell membrane</keyword>
<keyword evidence="6 9" id="KW-0812">Transmembrane</keyword>
<dbReference type="InterPro" id="IPR044878">
    <property type="entry name" value="UbiA_sf"/>
</dbReference>
<dbReference type="UniPathway" id="UPA00079"/>
<evidence type="ECO:0000313" key="11">
    <source>
        <dbReference type="Proteomes" id="UP000035057"/>
    </source>
</evidence>
<gene>
    <name evidence="10" type="ORF">D777_00103</name>
</gene>
<evidence type="ECO:0000313" key="10">
    <source>
        <dbReference type="EMBL" id="KEF33095.1"/>
    </source>
</evidence>
<evidence type="ECO:0000256" key="3">
    <source>
        <dbReference type="ARBA" id="ARBA00022428"/>
    </source>
</evidence>
<dbReference type="RefSeq" id="WP_036127537.1">
    <property type="nucleotide sequence ID" value="NZ_ANIE01000001.1"/>
</dbReference>
<dbReference type="GO" id="GO:0004659">
    <property type="term" value="F:prenyltransferase activity"/>
    <property type="evidence" value="ECO:0007669"/>
    <property type="project" value="InterPro"/>
</dbReference>
<dbReference type="InterPro" id="IPR026046">
    <property type="entry name" value="UBIAD1"/>
</dbReference>
<dbReference type="GO" id="GO:0016020">
    <property type="term" value="C:membrane"/>
    <property type="evidence" value="ECO:0007669"/>
    <property type="project" value="UniProtKB-SubCell"/>
</dbReference>
<keyword evidence="5" id="KW-0808">Transferase</keyword>
<proteinExistence type="predicted"/>